<dbReference type="InterPro" id="IPR023220">
    <property type="entry name" value="T4SS_VirB5-domain"/>
</dbReference>
<reference evidence="3 4" key="1">
    <citation type="submission" date="2017-08" db="EMBL/GenBank/DDBJ databases">
        <title>Infants hospitalized years apart are colonized by the same room-sourced microbial strains.</title>
        <authorList>
            <person name="Brooks B."/>
            <person name="Olm M.R."/>
            <person name="Firek B.A."/>
            <person name="Baker R."/>
            <person name="Thomas B.C."/>
            <person name="Morowitz M.J."/>
            <person name="Banfield J.F."/>
        </authorList>
    </citation>
    <scope>NUCLEOTIDE SEQUENCE [LARGE SCALE GENOMIC DNA]</scope>
    <source>
        <strain evidence="3">S2_005_002_R2_29</strain>
    </source>
</reference>
<protein>
    <recommendedName>
        <fullName evidence="5">P-type DNA transfer protein VirB5</fullName>
    </recommendedName>
</protein>
<keyword evidence="2" id="KW-0732">Signal</keyword>
<evidence type="ECO:0008006" key="5">
    <source>
        <dbReference type="Google" id="ProtNLM"/>
    </source>
</evidence>
<evidence type="ECO:0000313" key="3">
    <source>
        <dbReference type="EMBL" id="PZQ45460.1"/>
    </source>
</evidence>
<dbReference type="CDD" id="cd14262">
    <property type="entry name" value="VirB5_like"/>
    <property type="match status" value="1"/>
</dbReference>
<dbReference type="SUPFAM" id="SSF101082">
    <property type="entry name" value="Typo IV secretion system protein TraC"/>
    <property type="match status" value="1"/>
</dbReference>
<dbReference type="AlphaFoldDB" id="A0A2W5Q2B2"/>
<evidence type="ECO:0000313" key="4">
    <source>
        <dbReference type="Proteomes" id="UP000249417"/>
    </source>
</evidence>
<name>A0A2W5Q2B2_9BACT</name>
<accession>A0A2W5Q2B2</accession>
<feature type="signal peptide" evidence="2">
    <location>
        <begin position="1"/>
        <end position="23"/>
    </location>
</feature>
<proteinExistence type="predicted"/>
<dbReference type="Gene3D" id="1.20.58.430">
    <property type="entry name" value="Type IV secretion system, VirB5-domain"/>
    <property type="match status" value="1"/>
</dbReference>
<organism evidence="3 4">
    <name type="scientific">Micavibrio aeruginosavorus</name>
    <dbReference type="NCBI Taxonomy" id="349221"/>
    <lineage>
        <taxon>Bacteria</taxon>
        <taxon>Pseudomonadati</taxon>
        <taxon>Bdellovibrionota</taxon>
        <taxon>Bdellovibrionia</taxon>
        <taxon>Bdellovibrionales</taxon>
        <taxon>Pseudobdellovibrionaceae</taxon>
        <taxon>Micavibrio</taxon>
    </lineage>
</organism>
<comment type="caution">
    <text evidence="3">The sequence shown here is derived from an EMBL/GenBank/DDBJ whole genome shotgun (WGS) entry which is preliminary data.</text>
</comment>
<feature type="coiled-coil region" evidence="1">
    <location>
        <begin position="38"/>
        <end position="65"/>
    </location>
</feature>
<dbReference type="InterPro" id="IPR014158">
    <property type="entry name" value="T4SS_VirB5"/>
</dbReference>
<keyword evidence="1" id="KW-0175">Coiled coil</keyword>
<evidence type="ECO:0000256" key="1">
    <source>
        <dbReference type="SAM" id="Coils"/>
    </source>
</evidence>
<sequence length="248" mass="27417">MIKTTFLPCLLTAILVFSPAAYGQGIPVYDASSFSQMVTQLEAMSKDYQKQLEQLNEAVKQTNALTGPRNMGSLNNSPLEAELRRYLPNTWQQTLNMMNAQGLGNSAINTRNIYSILEAAYKPLPGAEFIPSDPEGPTAKALDNRNRTTYAAMAASEQAYNNIAGRLETYESLMEKLNNTTDLKESVDLQARIAAETGIAMTEILRLQAIQMQQQAATDNETLTTYRRASTANKYDPVKAAESFKPKE</sequence>
<dbReference type="EMBL" id="QFQB01000048">
    <property type="protein sequence ID" value="PZQ45460.1"/>
    <property type="molecule type" value="Genomic_DNA"/>
</dbReference>
<feature type="chain" id="PRO_5016039132" description="P-type DNA transfer protein VirB5" evidence="2">
    <location>
        <begin position="24"/>
        <end position="248"/>
    </location>
</feature>
<gene>
    <name evidence="3" type="ORF">DI551_07275</name>
</gene>
<dbReference type="Proteomes" id="UP000249417">
    <property type="component" value="Unassembled WGS sequence"/>
</dbReference>
<evidence type="ECO:0000256" key="2">
    <source>
        <dbReference type="SAM" id="SignalP"/>
    </source>
</evidence>
<dbReference type="Pfam" id="PF07996">
    <property type="entry name" value="T4SS"/>
    <property type="match status" value="1"/>
</dbReference>